<evidence type="ECO:0000313" key="2">
    <source>
        <dbReference type="Proteomes" id="UP000305921"/>
    </source>
</evidence>
<accession>A0A5R9DTL0</accession>
<dbReference type="EMBL" id="VAWE01000003">
    <property type="protein sequence ID" value="TLQ38997.1"/>
    <property type="molecule type" value="Genomic_DNA"/>
</dbReference>
<name>A0A5R9DTL0_9ACTN</name>
<proteinExistence type="predicted"/>
<keyword evidence="2" id="KW-1185">Reference proteome</keyword>
<dbReference type="Proteomes" id="UP000305921">
    <property type="component" value="Unassembled WGS sequence"/>
</dbReference>
<dbReference type="OrthoDB" id="4224065at2"/>
<comment type="caution">
    <text evidence="1">The sequence shown here is derived from an EMBL/GenBank/DDBJ whole genome shotgun (WGS) entry which is preliminary data.</text>
</comment>
<dbReference type="AlphaFoldDB" id="A0A5R9DTL0"/>
<gene>
    <name evidence="1" type="ORF">FEF34_39990</name>
</gene>
<protein>
    <submittedName>
        <fullName evidence="1">Uncharacterized protein</fullName>
    </submittedName>
</protein>
<evidence type="ECO:0000313" key="1">
    <source>
        <dbReference type="EMBL" id="TLQ38997.1"/>
    </source>
</evidence>
<sequence>MNALLSKPKRVVRNFRKAHGGIETWSAEDFDVFQDLLAAAHTGPLLRLRLRAQTLLAIAYAMPLYTLSELVNAVRGTYWDRLDRYLDRVDDRCSDAEEACTRAGDWAFVKRVGDLTDRFTDAVCRMADRLAKS</sequence>
<reference evidence="1 2" key="1">
    <citation type="submission" date="2019-05" db="EMBL/GenBank/DDBJ databases">
        <title>Streptomyces marianii sp. nov., a novel marine actinomycete from southern coast of India.</title>
        <authorList>
            <person name="Iniyan A.M."/>
            <person name="Wink J."/>
            <person name="Ramprasad E."/>
            <person name="Ramana C.V."/>
            <person name="Bunk B."/>
            <person name="Sproer C."/>
            <person name="Joseph F.-J.R.S."/>
            <person name="Vincent S.G.P."/>
        </authorList>
    </citation>
    <scope>NUCLEOTIDE SEQUENCE [LARGE SCALE GENOMIC DNA]</scope>
    <source>
        <strain evidence="1 2">ICN19</strain>
    </source>
</reference>
<dbReference type="RefSeq" id="WP_138058362.1">
    <property type="nucleotide sequence ID" value="NZ_VAWE01000003.1"/>
</dbReference>
<organism evidence="1 2">
    <name type="scientific">Streptomyces marianii</name>
    <dbReference type="NCBI Taxonomy" id="1817406"/>
    <lineage>
        <taxon>Bacteria</taxon>
        <taxon>Bacillati</taxon>
        <taxon>Actinomycetota</taxon>
        <taxon>Actinomycetes</taxon>
        <taxon>Kitasatosporales</taxon>
        <taxon>Streptomycetaceae</taxon>
        <taxon>Streptomyces</taxon>
    </lineage>
</organism>